<reference evidence="2 3" key="1">
    <citation type="journal article" date="2021" name="Int. J. Syst. Evol. Microbiol.">
        <title>Halobaculum halophilum sp. nov. and Halobaculum salinum sp. nov., isolated from salt lake and saline soil.</title>
        <authorList>
            <person name="Cui H.L."/>
            <person name="Shi X.W."/>
            <person name="Yin X.M."/>
            <person name="Yang X.Y."/>
            <person name="Hou J."/>
            <person name="Zhu L."/>
        </authorList>
    </citation>
    <scope>NUCLEOTIDE SEQUENCE [LARGE SCALE GENOMIC DNA]</scope>
    <source>
        <strain evidence="2 3">NBRC 109044</strain>
    </source>
</reference>
<keyword evidence="1" id="KW-0812">Transmembrane</keyword>
<keyword evidence="1" id="KW-0472">Membrane</keyword>
<organism evidence="2 3">
    <name type="scientific">Halobaculum magnesiiphilum</name>
    <dbReference type="NCBI Taxonomy" id="1017351"/>
    <lineage>
        <taxon>Archaea</taxon>
        <taxon>Methanobacteriati</taxon>
        <taxon>Methanobacteriota</taxon>
        <taxon>Stenosarchaea group</taxon>
        <taxon>Halobacteria</taxon>
        <taxon>Halobacteriales</taxon>
        <taxon>Haloferacaceae</taxon>
        <taxon>Halobaculum</taxon>
    </lineage>
</organism>
<evidence type="ECO:0000256" key="1">
    <source>
        <dbReference type="SAM" id="Phobius"/>
    </source>
</evidence>
<evidence type="ECO:0000313" key="3">
    <source>
        <dbReference type="Proteomes" id="UP000826254"/>
    </source>
</evidence>
<feature type="transmembrane region" description="Helical" evidence="1">
    <location>
        <begin position="286"/>
        <end position="310"/>
    </location>
</feature>
<dbReference type="GeneID" id="67178958"/>
<sequence length="692" mass="73868">MPDLLALGTVLQSDVSVPSTTPGQQFLAITVTVLLVLGAIIAYRRSQVWGLAAEHRDVREDVRAQRRRQTPAELKLTPETLADLPKHELRGRVDDLFDAEARETVTRFPGALLRIYRAVSVAWRDRVDWLPNLARKAFGLAVAVVVFGAVAVSSDAVIRLLQTDPTAPPPGSLVTVLTGAGHTGVDVVGLYPFAGQLWQLTFAGAVLAAQWLYHQWVLIAAALIAIGVSVIVLDAWVRDREVPDRVIHDRRRAIGTALVSVASVWVAGVAPVLVSQEFTSPVWSGLAVAPLWVAFLAAGIAMLLGSGAVYRLTQGLGAAFAMSSIADDGWAPVLGIWLSVLTVGLVVGAVGPRAVDRIRANIRAVAGARARPVAALVVLQRALGVLSVVAGVLAVSYAVVGVSGGAWGAVLEAAATAPPETQALLGVTVVAVGALLAYAVVDSWGDVSREVRAAMAQQAIRAQLLRRGVPWLGVFFAYALLSIILGSIPLAFAGAIVAGVVLRTGVRLADEAEYRADIRGMLEGERKPIIVAIRAMRVDVDGREAYYVDCNGEQFLDVNRSAVVDDVAAHALAAACGDTPPAADSRKFADYVFRIGIGDPGNWDEKLDEQIRKAALKPFRPSPVPVIGSRSRRVRRATFDEALSEFEEARVQRRLREADLARCLDRGERSVVLERHPFTVDSDAGAWSRLSG</sequence>
<feature type="transmembrane region" description="Helical" evidence="1">
    <location>
        <begin position="475"/>
        <end position="502"/>
    </location>
</feature>
<feature type="transmembrane region" description="Helical" evidence="1">
    <location>
        <begin position="330"/>
        <end position="350"/>
    </location>
</feature>
<feature type="transmembrane region" description="Helical" evidence="1">
    <location>
        <begin position="385"/>
        <end position="411"/>
    </location>
</feature>
<feature type="transmembrane region" description="Helical" evidence="1">
    <location>
        <begin position="138"/>
        <end position="161"/>
    </location>
</feature>
<dbReference type="KEGG" id="hmp:K6T50_12410"/>
<dbReference type="Proteomes" id="UP000826254">
    <property type="component" value="Chromosome"/>
</dbReference>
<feature type="transmembrane region" description="Helical" evidence="1">
    <location>
        <begin position="26"/>
        <end position="43"/>
    </location>
</feature>
<name>A0A8T8WB83_9EURY</name>
<dbReference type="RefSeq" id="WP_222606901.1">
    <property type="nucleotide sequence ID" value="NZ_CP081958.1"/>
</dbReference>
<evidence type="ECO:0000313" key="2">
    <source>
        <dbReference type="EMBL" id="QZP37086.1"/>
    </source>
</evidence>
<keyword evidence="3" id="KW-1185">Reference proteome</keyword>
<gene>
    <name evidence="2" type="ORF">K6T50_12410</name>
</gene>
<feature type="transmembrane region" description="Helical" evidence="1">
    <location>
        <begin position="190"/>
        <end position="209"/>
    </location>
</feature>
<dbReference type="AlphaFoldDB" id="A0A8T8WB83"/>
<keyword evidence="1" id="KW-1133">Transmembrane helix</keyword>
<feature type="transmembrane region" description="Helical" evidence="1">
    <location>
        <begin position="253"/>
        <end position="274"/>
    </location>
</feature>
<dbReference type="EMBL" id="CP081958">
    <property type="protein sequence ID" value="QZP37086.1"/>
    <property type="molecule type" value="Genomic_DNA"/>
</dbReference>
<feature type="transmembrane region" description="Helical" evidence="1">
    <location>
        <begin position="216"/>
        <end position="233"/>
    </location>
</feature>
<accession>A0A8T8WB83</accession>
<proteinExistence type="predicted"/>
<feature type="transmembrane region" description="Helical" evidence="1">
    <location>
        <begin position="423"/>
        <end position="441"/>
    </location>
</feature>
<protein>
    <submittedName>
        <fullName evidence="2">Uncharacterized protein</fullName>
    </submittedName>
</protein>